<dbReference type="InterPro" id="IPR029063">
    <property type="entry name" value="SAM-dependent_MTases_sf"/>
</dbReference>
<dbReference type="AlphaFoldDB" id="A0A832UUH5"/>
<dbReference type="Proteomes" id="UP000646946">
    <property type="component" value="Unassembled WGS sequence"/>
</dbReference>
<protein>
    <submittedName>
        <fullName evidence="2">Class I SAM-dependent methyltransferase</fullName>
    </submittedName>
</protein>
<feature type="domain" description="Methyltransferase type 11" evidence="1">
    <location>
        <begin position="35"/>
        <end position="114"/>
    </location>
</feature>
<name>A0A832UUH5_9ARCH</name>
<dbReference type="GO" id="GO:0008757">
    <property type="term" value="F:S-adenosylmethionine-dependent methyltransferase activity"/>
    <property type="evidence" value="ECO:0007669"/>
    <property type="project" value="InterPro"/>
</dbReference>
<keyword evidence="2" id="KW-0808">Transferase</keyword>
<gene>
    <name evidence="2" type="ORF">H1016_00150</name>
</gene>
<proteinExistence type="predicted"/>
<reference evidence="2 3" key="1">
    <citation type="journal article" name="Nat. Commun.">
        <title>Undinarchaeota illuminate DPANN phylogeny and the impact of gene transfer on archaeal evolution.</title>
        <authorList>
            <person name="Dombrowski N."/>
            <person name="Williams T.A."/>
            <person name="Sun J."/>
            <person name="Woodcroft B.J."/>
            <person name="Lee J.H."/>
            <person name="Minh B.Q."/>
            <person name="Rinke C."/>
            <person name="Spang A."/>
        </authorList>
    </citation>
    <scope>NUCLEOTIDE SEQUENCE [LARGE SCALE GENOMIC DNA]</scope>
    <source>
        <strain evidence="2">MAG_bin1129</strain>
    </source>
</reference>
<dbReference type="Gene3D" id="3.40.50.150">
    <property type="entry name" value="Vaccinia Virus protein VP39"/>
    <property type="match status" value="1"/>
</dbReference>
<dbReference type="CDD" id="cd02440">
    <property type="entry name" value="AdoMet_MTases"/>
    <property type="match status" value="1"/>
</dbReference>
<keyword evidence="2" id="KW-0489">Methyltransferase</keyword>
<evidence type="ECO:0000259" key="1">
    <source>
        <dbReference type="Pfam" id="PF08241"/>
    </source>
</evidence>
<accession>A0A832UUH5</accession>
<dbReference type="GO" id="GO:0032259">
    <property type="term" value="P:methylation"/>
    <property type="evidence" value="ECO:0007669"/>
    <property type="project" value="UniProtKB-KW"/>
</dbReference>
<comment type="caution">
    <text evidence="2">The sequence shown here is derived from an EMBL/GenBank/DDBJ whole genome shotgun (WGS) entry which is preliminary data.</text>
</comment>
<keyword evidence="3" id="KW-1185">Reference proteome</keyword>
<dbReference type="EMBL" id="DVAB01000003">
    <property type="protein sequence ID" value="HIJ99934.1"/>
    <property type="molecule type" value="Genomic_DNA"/>
</dbReference>
<evidence type="ECO:0000313" key="3">
    <source>
        <dbReference type="Proteomes" id="UP000646946"/>
    </source>
</evidence>
<organism evidence="2 3">
    <name type="scientific">Candidatus Naiadarchaeum limnaeum</name>
    <dbReference type="NCBI Taxonomy" id="2756139"/>
    <lineage>
        <taxon>Archaea</taxon>
        <taxon>Candidatus Undinarchaeota</taxon>
        <taxon>Candidatus Undinarchaeia</taxon>
        <taxon>Candidatus Naiadarchaeales</taxon>
        <taxon>Candidatus Naiadarchaeaceae</taxon>
        <taxon>Candidatus Naiadarchaeum</taxon>
    </lineage>
</organism>
<dbReference type="SUPFAM" id="SSF53335">
    <property type="entry name" value="S-adenosyl-L-methionine-dependent methyltransferases"/>
    <property type="match status" value="1"/>
</dbReference>
<sequence>MKYFSDIVAHLHLRFRAKPLGNAIAPLFKKRQSVLDIGCFDGVLSNYLAEKLELSVKGVDINIPKSVLINAKLYDGKKLPFKSNSFDCAMLIDVLHHSENPLQLLKEARRVSKKTIVLKDIYSENFFHYLAGILADLSTVFVGMRLPDKYFSKKEWRALIISAGLKISYIDYSFKINSIDPEKHIIMRLQK</sequence>
<dbReference type="InterPro" id="IPR013216">
    <property type="entry name" value="Methyltransf_11"/>
</dbReference>
<dbReference type="Pfam" id="PF08241">
    <property type="entry name" value="Methyltransf_11"/>
    <property type="match status" value="1"/>
</dbReference>
<evidence type="ECO:0000313" key="2">
    <source>
        <dbReference type="EMBL" id="HIJ99934.1"/>
    </source>
</evidence>